<organism evidence="1 2">
    <name type="scientific">Roseofilum reptotaenium AO1-A</name>
    <dbReference type="NCBI Taxonomy" id="1925591"/>
    <lineage>
        <taxon>Bacteria</taxon>
        <taxon>Bacillati</taxon>
        <taxon>Cyanobacteriota</taxon>
        <taxon>Cyanophyceae</taxon>
        <taxon>Desertifilales</taxon>
        <taxon>Desertifilaceae</taxon>
        <taxon>Roseofilum</taxon>
    </lineage>
</organism>
<keyword evidence="2" id="KW-1185">Reference proteome</keyword>
<evidence type="ECO:0000313" key="1">
    <source>
        <dbReference type="EMBL" id="OJJ24134.1"/>
    </source>
</evidence>
<sequence>MTLYQQIQNYNSLLDAVDALDEAQRSGGTKRLKNKEQMMEAFKVMRADLICALRIEKIFRENPKLQSTDFNMNLEPLKIMRYGCRGERPFAPTDTIFVDKYWCIHLS</sequence>
<dbReference type="STRING" id="1925591.BI308_18340"/>
<proteinExistence type="predicted"/>
<gene>
    <name evidence="1" type="ORF">BI308_18340</name>
</gene>
<dbReference type="AlphaFoldDB" id="A0A1L9QN88"/>
<accession>A0A1L9QN88</accession>
<dbReference type="Proteomes" id="UP000183940">
    <property type="component" value="Unassembled WGS sequence"/>
</dbReference>
<protein>
    <submittedName>
        <fullName evidence="1">Uncharacterized protein</fullName>
    </submittedName>
</protein>
<comment type="caution">
    <text evidence="1">The sequence shown here is derived from an EMBL/GenBank/DDBJ whole genome shotgun (WGS) entry which is preliminary data.</text>
</comment>
<name>A0A1L9QN88_9CYAN</name>
<evidence type="ECO:0000313" key="2">
    <source>
        <dbReference type="Proteomes" id="UP000183940"/>
    </source>
</evidence>
<dbReference type="EMBL" id="MLAW01000037">
    <property type="protein sequence ID" value="OJJ24134.1"/>
    <property type="molecule type" value="Genomic_DNA"/>
</dbReference>
<reference evidence="1" key="1">
    <citation type="submission" date="2016-10" db="EMBL/GenBank/DDBJ databases">
        <title>CRISPR-Cas defence system in Roseofilum reptotaenium: evidence of a bacteriophage-cyanobacterium arms race in the coral black band disease.</title>
        <authorList>
            <person name="Buerger P."/>
            <person name="Wood-Charlson E.M."/>
            <person name="Weynberg K.D."/>
            <person name="Willis B."/>
            <person name="Van Oppen M.J."/>
        </authorList>
    </citation>
    <scope>NUCLEOTIDE SEQUENCE [LARGE SCALE GENOMIC DNA]</scope>
    <source>
        <strain evidence="1">AO1-A</strain>
    </source>
</reference>